<evidence type="ECO:0000256" key="12">
    <source>
        <dbReference type="PROSITE-ProRule" id="PRU00309"/>
    </source>
</evidence>
<name>A0A8B8GJH2_9HEMI</name>
<evidence type="ECO:0000256" key="1">
    <source>
        <dbReference type="ARBA" id="ARBA00004642"/>
    </source>
</evidence>
<evidence type="ECO:0000256" key="5">
    <source>
        <dbReference type="ARBA" id="ARBA00022833"/>
    </source>
</evidence>
<comment type="subcellular location">
    <subcellularLocation>
        <location evidence="1">Nucleus</location>
        <location evidence="1">Nucleoplasm</location>
    </subcellularLocation>
</comment>
<feature type="domain" description="THAP-type" evidence="13">
    <location>
        <begin position="1"/>
        <end position="81"/>
    </location>
</feature>
<keyword evidence="6" id="KW-0805">Transcription regulation</keyword>
<proteinExistence type="inferred from homology"/>
<keyword evidence="11" id="KW-0131">Cell cycle</keyword>
<dbReference type="SMART" id="SM00980">
    <property type="entry name" value="THAP"/>
    <property type="match status" value="1"/>
</dbReference>
<dbReference type="InterPro" id="IPR038441">
    <property type="entry name" value="THAP_Znf_sf"/>
</dbReference>
<keyword evidence="3" id="KW-0479">Metal-binding</keyword>
<dbReference type="Pfam" id="PF05485">
    <property type="entry name" value="THAP"/>
    <property type="match status" value="1"/>
</dbReference>
<evidence type="ECO:0000313" key="15">
    <source>
        <dbReference type="RefSeq" id="XP_025423183.1"/>
    </source>
</evidence>
<dbReference type="Gene3D" id="6.20.210.20">
    <property type="entry name" value="THAP domain"/>
    <property type="match status" value="1"/>
</dbReference>
<dbReference type="InterPro" id="IPR026516">
    <property type="entry name" value="THAP1/10"/>
</dbReference>
<evidence type="ECO:0000256" key="8">
    <source>
        <dbReference type="ARBA" id="ARBA00023125"/>
    </source>
</evidence>
<dbReference type="Proteomes" id="UP000694846">
    <property type="component" value="Unplaced"/>
</dbReference>
<evidence type="ECO:0000259" key="13">
    <source>
        <dbReference type="PROSITE" id="PS50950"/>
    </source>
</evidence>
<evidence type="ECO:0000256" key="7">
    <source>
        <dbReference type="ARBA" id="ARBA00023054"/>
    </source>
</evidence>
<sequence>MPSCFLCKRFWSVKKTDVSFHRLPADEPRKNQWIQFFQDCDADTIKIKPSTSICSEHFISDCFKNYVRSKLLKEDAVPSIVVKRLKYAKITVPQVKVSLSNTSTFTCLEEIELKGFGKHPDLPCDKQSLTSDSFSLKRPFEESQSVNVMVQASILESHDKPRRTFLKRSVSSLVDICNAKDKKLKILNQRLRKHTKTIVSLKNVINTIKAKLLINQEQANLLDSNFGQ</sequence>
<dbReference type="PROSITE" id="PS50950">
    <property type="entry name" value="ZF_THAP"/>
    <property type="match status" value="1"/>
</dbReference>
<dbReference type="PANTHER" id="PTHR46600">
    <property type="entry name" value="THAP DOMAIN-CONTAINING"/>
    <property type="match status" value="1"/>
</dbReference>
<keyword evidence="9" id="KW-0804">Transcription</keyword>
<dbReference type="InterPro" id="IPR006612">
    <property type="entry name" value="THAP_Znf"/>
</dbReference>
<dbReference type="OrthoDB" id="6611677at2759"/>
<dbReference type="GeneID" id="112692662"/>
<reference evidence="15" key="1">
    <citation type="submission" date="2025-08" db="UniProtKB">
        <authorList>
            <consortium name="RefSeq"/>
        </authorList>
    </citation>
    <scope>IDENTIFICATION</scope>
    <source>
        <tissue evidence="15">Whole body</tissue>
    </source>
</reference>
<dbReference type="SMART" id="SM00692">
    <property type="entry name" value="DM3"/>
    <property type="match status" value="1"/>
</dbReference>
<organism evidence="14 15">
    <name type="scientific">Sipha flava</name>
    <name type="common">yellow sugarcane aphid</name>
    <dbReference type="NCBI Taxonomy" id="143950"/>
    <lineage>
        <taxon>Eukaryota</taxon>
        <taxon>Metazoa</taxon>
        <taxon>Ecdysozoa</taxon>
        <taxon>Arthropoda</taxon>
        <taxon>Hexapoda</taxon>
        <taxon>Insecta</taxon>
        <taxon>Pterygota</taxon>
        <taxon>Neoptera</taxon>
        <taxon>Paraneoptera</taxon>
        <taxon>Hemiptera</taxon>
        <taxon>Sternorrhyncha</taxon>
        <taxon>Aphidomorpha</taxon>
        <taxon>Aphidoidea</taxon>
        <taxon>Aphididae</taxon>
        <taxon>Sipha</taxon>
    </lineage>
</organism>
<keyword evidence="8 12" id="KW-0238">DNA-binding</keyword>
<gene>
    <name evidence="15" type="primary">LOC112692662</name>
</gene>
<keyword evidence="4 12" id="KW-0863">Zinc-finger</keyword>
<keyword evidence="14" id="KW-1185">Reference proteome</keyword>
<evidence type="ECO:0000256" key="3">
    <source>
        <dbReference type="ARBA" id="ARBA00022723"/>
    </source>
</evidence>
<dbReference type="PANTHER" id="PTHR46600:SF1">
    <property type="entry name" value="THAP DOMAIN-CONTAINING PROTEIN 1"/>
    <property type="match status" value="1"/>
</dbReference>
<keyword evidence="5" id="KW-0862">Zinc</keyword>
<accession>A0A8B8GJH2</accession>
<dbReference type="AlphaFoldDB" id="A0A8B8GJH2"/>
<evidence type="ECO:0000256" key="10">
    <source>
        <dbReference type="ARBA" id="ARBA00023242"/>
    </source>
</evidence>
<dbReference type="SUPFAM" id="SSF57716">
    <property type="entry name" value="Glucocorticoid receptor-like (DNA-binding domain)"/>
    <property type="match status" value="1"/>
</dbReference>
<evidence type="ECO:0000256" key="4">
    <source>
        <dbReference type="ARBA" id="ARBA00022771"/>
    </source>
</evidence>
<dbReference type="GO" id="GO:0008270">
    <property type="term" value="F:zinc ion binding"/>
    <property type="evidence" value="ECO:0007669"/>
    <property type="project" value="UniProtKB-KW"/>
</dbReference>
<evidence type="ECO:0000256" key="11">
    <source>
        <dbReference type="ARBA" id="ARBA00023306"/>
    </source>
</evidence>
<evidence type="ECO:0000256" key="2">
    <source>
        <dbReference type="ARBA" id="ARBA00006177"/>
    </source>
</evidence>
<evidence type="ECO:0000256" key="9">
    <source>
        <dbReference type="ARBA" id="ARBA00023163"/>
    </source>
</evidence>
<dbReference type="GO" id="GO:0005654">
    <property type="term" value="C:nucleoplasm"/>
    <property type="evidence" value="ECO:0007669"/>
    <property type="project" value="UniProtKB-SubCell"/>
</dbReference>
<evidence type="ECO:0000313" key="14">
    <source>
        <dbReference type="Proteomes" id="UP000694846"/>
    </source>
</evidence>
<protein>
    <submittedName>
        <fullName evidence="15">THAP domain-containing protein 1-like</fullName>
    </submittedName>
</protein>
<keyword evidence="7" id="KW-0175">Coiled coil</keyword>
<comment type="similarity">
    <text evidence="2">Belongs to the THAP1 family.</text>
</comment>
<evidence type="ECO:0000256" key="6">
    <source>
        <dbReference type="ARBA" id="ARBA00023015"/>
    </source>
</evidence>
<dbReference type="RefSeq" id="XP_025423183.1">
    <property type="nucleotide sequence ID" value="XM_025567398.1"/>
</dbReference>
<dbReference type="GO" id="GO:0043565">
    <property type="term" value="F:sequence-specific DNA binding"/>
    <property type="evidence" value="ECO:0007669"/>
    <property type="project" value="InterPro"/>
</dbReference>
<keyword evidence="10" id="KW-0539">Nucleus</keyword>